<keyword evidence="1" id="KW-0472">Membrane</keyword>
<keyword evidence="1" id="KW-1133">Transmembrane helix</keyword>
<gene>
    <name evidence="2" type="ORF">ORJ04_17730</name>
</gene>
<evidence type="ECO:0000313" key="3">
    <source>
        <dbReference type="Proteomes" id="UP001231109"/>
    </source>
</evidence>
<dbReference type="EMBL" id="JAPJDZ010000068">
    <property type="protein sequence ID" value="MDP5137798.1"/>
    <property type="molecule type" value="Genomic_DNA"/>
</dbReference>
<keyword evidence="1" id="KW-0812">Transmembrane</keyword>
<keyword evidence="3" id="KW-1185">Reference proteome</keyword>
<dbReference type="RefSeq" id="WP_305977024.1">
    <property type="nucleotide sequence ID" value="NZ_JAPJDZ010000068.1"/>
</dbReference>
<name>A0ABT9I341_9GAMM</name>
<proteinExistence type="predicted"/>
<comment type="caution">
    <text evidence="2">The sequence shown here is derived from an EMBL/GenBank/DDBJ whole genome shotgun (WGS) entry which is preliminary data.</text>
</comment>
<accession>A0ABT9I341</accession>
<evidence type="ECO:0000313" key="2">
    <source>
        <dbReference type="EMBL" id="MDP5137798.1"/>
    </source>
</evidence>
<feature type="transmembrane region" description="Helical" evidence="1">
    <location>
        <begin position="54"/>
        <end position="71"/>
    </location>
</feature>
<evidence type="ECO:0000256" key="1">
    <source>
        <dbReference type="SAM" id="Phobius"/>
    </source>
</evidence>
<reference evidence="2 3" key="1">
    <citation type="submission" date="2022-11" db="EMBL/GenBank/DDBJ databases">
        <title>Viruses from the air-sea interface of a natural surface slick.</title>
        <authorList>
            <person name="Rahlff J."/>
            <person name="Holmfeldt K."/>
        </authorList>
    </citation>
    <scope>NUCLEOTIDE SEQUENCE [LARGE SCALE GENOMIC DNA]</scope>
    <source>
        <strain evidence="2 3">SMS4</strain>
    </source>
</reference>
<sequence length="107" mass="11813">MHKDENELATWQLTAGLTLFAILTVFGFGYFGYYLSLLLKGLFSHVEAVTLNKGAFYCLGAAVIGCMLLYFDCIELALADYADSPDRQKCRLLPQFSTNTVTIGSNP</sequence>
<organism evidence="2 3">
    <name type="scientific">Rheinheimera baltica</name>
    <dbReference type="NCBI Taxonomy" id="67576"/>
    <lineage>
        <taxon>Bacteria</taxon>
        <taxon>Pseudomonadati</taxon>
        <taxon>Pseudomonadota</taxon>
        <taxon>Gammaproteobacteria</taxon>
        <taxon>Chromatiales</taxon>
        <taxon>Chromatiaceae</taxon>
        <taxon>Rheinheimera</taxon>
    </lineage>
</organism>
<feature type="transmembrane region" description="Helical" evidence="1">
    <location>
        <begin position="12"/>
        <end position="34"/>
    </location>
</feature>
<dbReference type="Proteomes" id="UP001231109">
    <property type="component" value="Unassembled WGS sequence"/>
</dbReference>
<protein>
    <submittedName>
        <fullName evidence="2">Uncharacterized protein</fullName>
    </submittedName>
</protein>